<keyword evidence="1 8" id="KW-0444">Lipid biosynthesis</keyword>
<feature type="binding site" evidence="8">
    <location>
        <position position="8"/>
    </location>
    <ligand>
        <name>Mg(2+)</name>
        <dbReference type="ChEBI" id="CHEBI:18420"/>
    </ligand>
</feature>
<comment type="function">
    <text evidence="8">Transfers the 4'-phosphopantetheine moiety from coenzyme A to a Ser of acyl-carrier-protein.</text>
</comment>
<dbReference type="InterPro" id="IPR004568">
    <property type="entry name" value="Ppantetheine-prot_Trfase_dom"/>
</dbReference>
<feature type="binding site" evidence="8">
    <location>
        <position position="58"/>
    </location>
    <ligand>
        <name>Mg(2+)</name>
        <dbReference type="ChEBI" id="CHEBI:18420"/>
    </ligand>
</feature>
<evidence type="ECO:0000256" key="8">
    <source>
        <dbReference type="HAMAP-Rule" id="MF_00101"/>
    </source>
</evidence>
<keyword evidence="3 8" id="KW-0479">Metal-binding</keyword>
<dbReference type="NCBIfam" id="TIGR00556">
    <property type="entry name" value="pantethn_trn"/>
    <property type="match status" value="1"/>
</dbReference>
<dbReference type="NCBIfam" id="TIGR00516">
    <property type="entry name" value="acpS"/>
    <property type="match status" value="1"/>
</dbReference>
<comment type="caution">
    <text evidence="10">The sequence shown here is derived from an EMBL/GenBank/DDBJ whole genome shotgun (WGS) entry which is preliminary data.</text>
</comment>
<evidence type="ECO:0000259" key="9">
    <source>
        <dbReference type="Pfam" id="PF01648"/>
    </source>
</evidence>
<organism evidence="10 11">
    <name type="scientific">Candidatus Enterococcus ferrettii</name>
    <dbReference type="NCBI Taxonomy" id="2815324"/>
    <lineage>
        <taxon>Bacteria</taxon>
        <taxon>Bacillati</taxon>
        <taxon>Bacillota</taxon>
        <taxon>Bacilli</taxon>
        <taxon>Lactobacillales</taxon>
        <taxon>Enterococcaceae</taxon>
        <taxon>Enterococcus</taxon>
    </lineage>
</organism>
<dbReference type="InterPro" id="IPR002582">
    <property type="entry name" value="ACPS"/>
</dbReference>
<evidence type="ECO:0000256" key="2">
    <source>
        <dbReference type="ARBA" id="ARBA00022679"/>
    </source>
</evidence>
<evidence type="ECO:0000313" key="11">
    <source>
        <dbReference type="Proteomes" id="UP000664357"/>
    </source>
</evidence>
<feature type="domain" description="4'-phosphopantetheinyl transferase" evidence="9">
    <location>
        <begin position="4"/>
        <end position="90"/>
    </location>
</feature>
<evidence type="ECO:0000313" key="10">
    <source>
        <dbReference type="EMBL" id="MEO1769527.1"/>
    </source>
</evidence>
<keyword evidence="5 8" id="KW-0460">Magnesium</keyword>
<reference evidence="10 11" key="1">
    <citation type="submission" date="2024-02" db="EMBL/GenBank/DDBJ databases">
        <title>The Genome Sequence of Enterococcus sp. DIV0159.</title>
        <authorList>
            <person name="Earl A."/>
            <person name="Manson A."/>
            <person name="Gilmore M."/>
            <person name="Sanders J."/>
            <person name="Shea T."/>
            <person name="Howe W."/>
            <person name="Livny J."/>
            <person name="Cuomo C."/>
            <person name="Neafsey D."/>
            <person name="Birren B."/>
        </authorList>
    </citation>
    <scope>NUCLEOTIDE SEQUENCE [LARGE SCALE GENOMIC DNA]</scope>
    <source>
        <strain evidence="10 11">665A</strain>
    </source>
</reference>
<keyword evidence="7 8" id="KW-0275">Fatty acid biosynthesis</keyword>
<comment type="similarity">
    <text evidence="8">Belongs to the P-Pant transferase superfamily. AcpS family.</text>
</comment>
<name>A0ABV0ENV2_9ENTE</name>
<dbReference type="SUPFAM" id="SSF56214">
    <property type="entry name" value="4'-phosphopantetheinyl transferase"/>
    <property type="match status" value="1"/>
</dbReference>
<dbReference type="RefSeq" id="WP_207703888.1">
    <property type="nucleotide sequence ID" value="NZ_JAFREL020000001.1"/>
</dbReference>
<dbReference type="Gene3D" id="3.90.470.20">
    <property type="entry name" value="4'-phosphopantetheinyl transferase domain"/>
    <property type="match status" value="1"/>
</dbReference>
<evidence type="ECO:0000256" key="3">
    <source>
        <dbReference type="ARBA" id="ARBA00022723"/>
    </source>
</evidence>
<evidence type="ECO:0000256" key="6">
    <source>
        <dbReference type="ARBA" id="ARBA00023098"/>
    </source>
</evidence>
<dbReference type="Pfam" id="PF01648">
    <property type="entry name" value="ACPS"/>
    <property type="match status" value="1"/>
</dbReference>
<keyword evidence="11" id="KW-1185">Reference proteome</keyword>
<comment type="subcellular location">
    <subcellularLocation>
        <location evidence="8">Cytoplasm</location>
    </subcellularLocation>
</comment>
<evidence type="ECO:0000256" key="4">
    <source>
        <dbReference type="ARBA" id="ARBA00022832"/>
    </source>
</evidence>
<evidence type="ECO:0000256" key="7">
    <source>
        <dbReference type="ARBA" id="ARBA00023160"/>
    </source>
</evidence>
<proteinExistence type="inferred from homology"/>
<accession>A0ABV0ENV2</accession>
<dbReference type="EMBL" id="JAFREL020000001">
    <property type="protein sequence ID" value="MEO1769527.1"/>
    <property type="molecule type" value="Genomic_DNA"/>
</dbReference>
<comment type="catalytic activity">
    <reaction evidence="8">
        <text>apo-[ACP] + CoA = holo-[ACP] + adenosine 3',5'-bisphosphate + H(+)</text>
        <dbReference type="Rhea" id="RHEA:12068"/>
        <dbReference type="Rhea" id="RHEA-COMP:9685"/>
        <dbReference type="Rhea" id="RHEA-COMP:9690"/>
        <dbReference type="ChEBI" id="CHEBI:15378"/>
        <dbReference type="ChEBI" id="CHEBI:29999"/>
        <dbReference type="ChEBI" id="CHEBI:57287"/>
        <dbReference type="ChEBI" id="CHEBI:58343"/>
        <dbReference type="ChEBI" id="CHEBI:64479"/>
        <dbReference type="EC" id="2.7.8.7"/>
    </reaction>
</comment>
<keyword evidence="6 8" id="KW-0443">Lipid metabolism</keyword>
<evidence type="ECO:0000256" key="5">
    <source>
        <dbReference type="ARBA" id="ARBA00022842"/>
    </source>
</evidence>
<sequence>MIKGIGIDAVEINRMAKIIETKPQFATRILTKKELALFTSHSAHRKVEFLAGRYACKEAFAKAWGTGIGEISFQELEILRNDAGAPYFAESPYKGKVFVTLTHTDTLAIAQVLLEE</sequence>
<keyword evidence="8" id="KW-0963">Cytoplasm</keyword>
<dbReference type="InterPro" id="IPR037143">
    <property type="entry name" value="4-PPantetheinyl_Trfase_dom_sf"/>
</dbReference>
<keyword evidence="2 8" id="KW-0808">Transferase</keyword>
<dbReference type="InterPro" id="IPR008278">
    <property type="entry name" value="4-PPantetheinyl_Trfase_dom"/>
</dbReference>
<keyword evidence="4 8" id="KW-0276">Fatty acid metabolism</keyword>
<protein>
    <recommendedName>
        <fullName evidence="8">Holo-[acyl-carrier-protein] synthase</fullName>
        <shortName evidence="8">Holo-ACP synthase</shortName>
        <ecNumber evidence="8">2.7.8.7</ecNumber>
    </recommendedName>
    <alternativeName>
        <fullName evidence="8">4'-phosphopantetheinyl transferase AcpS</fullName>
    </alternativeName>
</protein>
<dbReference type="EC" id="2.7.8.7" evidence="8"/>
<gene>
    <name evidence="8" type="primary">acpS</name>
    <name evidence="10" type="ORF">JZO67_001478</name>
</gene>
<comment type="cofactor">
    <cofactor evidence="8">
        <name>Mg(2+)</name>
        <dbReference type="ChEBI" id="CHEBI:18420"/>
    </cofactor>
</comment>
<dbReference type="Proteomes" id="UP000664357">
    <property type="component" value="Unassembled WGS sequence"/>
</dbReference>
<evidence type="ECO:0000256" key="1">
    <source>
        <dbReference type="ARBA" id="ARBA00022516"/>
    </source>
</evidence>
<dbReference type="HAMAP" id="MF_00101">
    <property type="entry name" value="AcpS"/>
    <property type="match status" value="1"/>
</dbReference>